<keyword evidence="4" id="KW-1185">Reference proteome</keyword>
<proteinExistence type="predicted"/>
<dbReference type="Pfam" id="PF00107">
    <property type="entry name" value="ADH_zinc_N"/>
    <property type="match status" value="1"/>
</dbReference>
<dbReference type="PANTHER" id="PTHR43401">
    <property type="entry name" value="L-THREONINE 3-DEHYDROGENASE"/>
    <property type="match status" value="1"/>
</dbReference>
<dbReference type="InterPro" id="IPR013149">
    <property type="entry name" value="ADH-like_C"/>
</dbReference>
<evidence type="ECO:0000313" key="3">
    <source>
        <dbReference type="EMBL" id="MFD2611303.1"/>
    </source>
</evidence>
<dbReference type="CDD" id="cd08255">
    <property type="entry name" value="2-desacetyl-2-hydroxyethyl_bacteriochlorophyllide_like"/>
    <property type="match status" value="1"/>
</dbReference>
<accession>A0ABW5P810</accession>
<dbReference type="Proteomes" id="UP001597541">
    <property type="component" value="Unassembled WGS sequence"/>
</dbReference>
<dbReference type="InterPro" id="IPR011032">
    <property type="entry name" value="GroES-like_sf"/>
</dbReference>
<evidence type="ECO:0000313" key="4">
    <source>
        <dbReference type="Proteomes" id="UP001597541"/>
    </source>
</evidence>
<name>A0ABW5P810_9BACL</name>
<feature type="domain" description="Alcohol dehydrogenase-like C-terminal" evidence="2">
    <location>
        <begin position="172"/>
        <end position="298"/>
    </location>
</feature>
<dbReference type="Gene3D" id="3.90.180.10">
    <property type="entry name" value="Medium-chain alcohol dehydrogenases, catalytic domain"/>
    <property type="match status" value="2"/>
</dbReference>
<dbReference type="InterPro" id="IPR050129">
    <property type="entry name" value="Zn_alcohol_dh"/>
</dbReference>
<dbReference type="InterPro" id="IPR036291">
    <property type="entry name" value="NAD(P)-bd_dom_sf"/>
</dbReference>
<protein>
    <submittedName>
        <fullName evidence="3">Zinc-binding alcohol dehydrogenase</fullName>
    </submittedName>
</protein>
<sequence>MKIMVYDGPRQLRVEEAASQPLQSDQIRVKTMFSGISHGTEMNVYRGVAPFFRRKSDPAVRLFVDAEQSETWQYPIRSSDPGVWYMGYANVGRVIEAGSDVKDFEVGDIVYTDAPHQSEYVKRADGGIVKLPPGVKPEHGIMLTNLMTTYNGILDTKIKLGDTVVISGLGLIGQLLLQMVKLSGAFKVIGIDTVEKRLNTALENGADLVFNPMQCGDVAMAIRKETGNKGADAVIEATGNHRALHEAIRIAAPDTVITAMGWYQGPAADLDFSEEFHHNRVTIRSSQTGDINPDIRHMWNHDRKRQACIDLLSKLQLDNLITHRIAYDQVADAYAMVDNKHPDLIQSLLVYE</sequence>
<organism evidence="3 4">
    <name type="scientific">Paenibacillus gansuensis</name>
    <dbReference type="NCBI Taxonomy" id="306542"/>
    <lineage>
        <taxon>Bacteria</taxon>
        <taxon>Bacillati</taxon>
        <taxon>Bacillota</taxon>
        <taxon>Bacilli</taxon>
        <taxon>Bacillales</taxon>
        <taxon>Paenibacillaceae</taxon>
        <taxon>Paenibacillus</taxon>
    </lineage>
</organism>
<dbReference type="Gene3D" id="3.40.50.720">
    <property type="entry name" value="NAD(P)-binding Rossmann-like Domain"/>
    <property type="match status" value="1"/>
</dbReference>
<dbReference type="SUPFAM" id="SSF50129">
    <property type="entry name" value="GroES-like"/>
    <property type="match status" value="1"/>
</dbReference>
<dbReference type="RefSeq" id="WP_377599796.1">
    <property type="nucleotide sequence ID" value="NZ_JBHUME010000002.1"/>
</dbReference>
<evidence type="ECO:0000259" key="2">
    <source>
        <dbReference type="Pfam" id="PF00107"/>
    </source>
</evidence>
<dbReference type="SUPFAM" id="SSF51735">
    <property type="entry name" value="NAD(P)-binding Rossmann-fold domains"/>
    <property type="match status" value="1"/>
</dbReference>
<reference evidence="4" key="1">
    <citation type="journal article" date="2019" name="Int. J. Syst. Evol. Microbiol.">
        <title>The Global Catalogue of Microorganisms (GCM) 10K type strain sequencing project: providing services to taxonomists for standard genome sequencing and annotation.</title>
        <authorList>
            <consortium name="The Broad Institute Genomics Platform"/>
            <consortium name="The Broad Institute Genome Sequencing Center for Infectious Disease"/>
            <person name="Wu L."/>
            <person name="Ma J."/>
        </authorList>
    </citation>
    <scope>NUCLEOTIDE SEQUENCE [LARGE SCALE GENOMIC DNA]</scope>
    <source>
        <strain evidence="4">KCTC 3950</strain>
    </source>
</reference>
<evidence type="ECO:0000256" key="1">
    <source>
        <dbReference type="ARBA" id="ARBA00023002"/>
    </source>
</evidence>
<comment type="caution">
    <text evidence="3">The sequence shown here is derived from an EMBL/GenBank/DDBJ whole genome shotgun (WGS) entry which is preliminary data.</text>
</comment>
<dbReference type="PANTHER" id="PTHR43401:SF2">
    <property type="entry name" value="L-THREONINE 3-DEHYDROGENASE"/>
    <property type="match status" value="1"/>
</dbReference>
<keyword evidence="1" id="KW-0560">Oxidoreductase</keyword>
<gene>
    <name evidence="3" type="ORF">ACFSUF_02575</name>
</gene>
<dbReference type="EMBL" id="JBHUME010000002">
    <property type="protein sequence ID" value="MFD2611303.1"/>
    <property type="molecule type" value="Genomic_DNA"/>
</dbReference>